<dbReference type="AlphaFoldDB" id="A0A4Y9FWC1"/>
<dbReference type="InterPro" id="IPR046231">
    <property type="entry name" value="DUF6264"/>
</dbReference>
<keyword evidence="4" id="KW-1185">Reference proteome</keyword>
<evidence type="ECO:0000256" key="2">
    <source>
        <dbReference type="SAM" id="Phobius"/>
    </source>
</evidence>
<dbReference type="EMBL" id="SPQB01000007">
    <property type="protein sequence ID" value="TFU33589.1"/>
    <property type="molecule type" value="Genomic_DNA"/>
</dbReference>
<keyword evidence="2" id="KW-1133">Transmembrane helix</keyword>
<name>A0A4Y9FWC1_9MICO</name>
<dbReference type="OrthoDB" id="5083906at2"/>
<protein>
    <submittedName>
        <fullName evidence="3">Uncharacterized protein</fullName>
    </submittedName>
</protein>
<keyword evidence="2" id="KW-0472">Membrane</keyword>
<evidence type="ECO:0000313" key="3">
    <source>
        <dbReference type="EMBL" id="TFU33589.1"/>
    </source>
</evidence>
<feature type="region of interest" description="Disordered" evidence="1">
    <location>
        <begin position="1"/>
        <end position="64"/>
    </location>
</feature>
<feature type="transmembrane region" description="Helical" evidence="2">
    <location>
        <begin position="72"/>
        <end position="93"/>
    </location>
</feature>
<evidence type="ECO:0000256" key="1">
    <source>
        <dbReference type="SAM" id="MobiDB-lite"/>
    </source>
</evidence>
<keyword evidence="2" id="KW-0812">Transmembrane</keyword>
<organism evidence="3 4">
    <name type="scientific">Microbacterium paludicola</name>
    <dbReference type="NCBI Taxonomy" id="300019"/>
    <lineage>
        <taxon>Bacteria</taxon>
        <taxon>Bacillati</taxon>
        <taxon>Actinomycetota</taxon>
        <taxon>Actinomycetes</taxon>
        <taxon>Micrococcales</taxon>
        <taxon>Microbacteriaceae</taxon>
        <taxon>Microbacterium</taxon>
    </lineage>
</organism>
<feature type="transmembrane region" description="Helical" evidence="2">
    <location>
        <begin position="144"/>
        <end position="165"/>
    </location>
</feature>
<dbReference type="Pfam" id="PF19779">
    <property type="entry name" value="DUF6264"/>
    <property type="match status" value="1"/>
</dbReference>
<proteinExistence type="predicted"/>
<feature type="transmembrane region" description="Helical" evidence="2">
    <location>
        <begin position="113"/>
        <end position="137"/>
    </location>
</feature>
<gene>
    <name evidence="3" type="ORF">E4U02_04940</name>
</gene>
<reference evidence="3 4" key="1">
    <citation type="submission" date="2019-03" db="EMBL/GenBank/DDBJ databases">
        <title>Diversity of the mouse oral microbiome.</title>
        <authorList>
            <person name="Joseph S."/>
            <person name="Aduse-Opoku J."/>
            <person name="Curtis M."/>
            <person name="Wade W."/>
            <person name="Hashim A."/>
        </authorList>
    </citation>
    <scope>NUCLEOTIDE SEQUENCE [LARGE SCALE GENOMIC DNA]</scope>
    <source>
        <strain evidence="3 4">P1012</strain>
    </source>
</reference>
<evidence type="ECO:0000313" key="4">
    <source>
        <dbReference type="Proteomes" id="UP000298358"/>
    </source>
</evidence>
<dbReference type="RefSeq" id="WP_135113718.1">
    <property type="nucleotide sequence ID" value="NZ_JADGLL010000007.1"/>
</dbReference>
<comment type="caution">
    <text evidence="3">The sequence shown here is derived from an EMBL/GenBank/DDBJ whole genome shotgun (WGS) entry which is preliminary data.</text>
</comment>
<dbReference type="Proteomes" id="UP000298358">
    <property type="component" value="Unassembled WGS sequence"/>
</dbReference>
<sequence>MSDSTSGLPFGDRPRPQYGEYATPEEQAARIRQPLPAPTPAPAATPAAPAGWPEAAPAKRAPSTPGRIVDRAVAIAMLAYGLLSLLSAIPAILDPAALLPALGLDPDDFAMTTTGVWGIAAAISLGLGWALTAWATWAAHKRGWIVFWIPIVGGFVFNTLAAILVSTPLLADPAVRDAILNQIGG</sequence>
<feature type="compositionally biased region" description="Low complexity" evidence="1">
    <location>
        <begin position="44"/>
        <end position="58"/>
    </location>
</feature>
<accession>A0A4Y9FWC1</accession>